<dbReference type="Proteomes" id="UP001500683">
    <property type="component" value="Unassembled WGS sequence"/>
</dbReference>
<sequence length="79" mass="8816">MVGGLPRCPAVSFLTKQLRQQLWQALWGSTHVPYIIDVMSTGQLSKTSVHAYLKSQQDTEHLDRIRAQIAAALRDQASP</sequence>
<protein>
    <recommendedName>
        <fullName evidence="3">Transposase</fullName>
    </recommendedName>
</protein>
<reference evidence="2" key="1">
    <citation type="journal article" date="2019" name="Int. J. Syst. Evol. Microbiol.">
        <title>The Global Catalogue of Microorganisms (GCM) 10K type strain sequencing project: providing services to taxonomists for standard genome sequencing and annotation.</title>
        <authorList>
            <consortium name="The Broad Institute Genomics Platform"/>
            <consortium name="The Broad Institute Genome Sequencing Center for Infectious Disease"/>
            <person name="Wu L."/>
            <person name="Ma J."/>
        </authorList>
    </citation>
    <scope>NUCLEOTIDE SEQUENCE [LARGE SCALE GENOMIC DNA]</scope>
    <source>
        <strain evidence="2">JCM 16702</strain>
    </source>
</reference>
<dbReference type="EMBL" id="BAAAZG010000061">
    <property type="protein sequence ID" value="GAA4101027.1"/>
    <property type="molecule type" value="Genomic_DNA"/>
</dbReference>
<keyword evidence="2" id="KW-1185">Reference proteome</keyword>
<gene>
    <name evidence="1" type="ORF">GCM10022214_78200</name>
</gene>
<accession>A0ABP7X0V7</accession>
<organism evidence="1 2">
    <name type="scientific">Actinomadura miaoliensis</name>
    <dbReference type="NCBI Taxonomy" id="430685"/>
    <lineage>
        <taxon>Bacteria</taxon>
        <taxon>Bacillati</taxon>
        <taxon>Actinomycetota</taxon>
        <taxon>Actinomycetes</taxon>
        <taxon>Streptosporangiales</taxon>
        <taxon>Thermomonosporaceae</taxon>
        <taxon>Actinomadura</taxon>
    </lineage>
</organism>
<comment type="caution">
    <text evidence="1">The sequence shown here is derived from an EMBL/GenBank/DDBJ whole genome shotgun (WGS) entry which is preliminary data.</text>
</comment>
<name>A0ABP7X0V7_9ACTN</name>
<evidence type="ECO:0000313" key="1">
    <source>
        <dbReference type="EMBL" id="GAA4101027.1"/>
    </source>
</evidence>
<proteinExistence type="predicted"/>
<evidence type="ECO:0008006" key="3">
    <source>
        <dbReference type="Google" id="ProtNLM"/>
    </source>
</evidence>
<evidence type="ECO:0000313" key="2">
    <source>
        <dbReference type="Proteomes" id="UP001500683"/>
    </source>
</evidence>